<evidence type="ECO:0000256" key="2">
    <source>
        <dbReference type="SAM" id="Phobius"/>
    </source>
</evidence>
<keyword evidence="2" id="KW-0812">Transmembrane</keyword>
<keyword evidence="2" id="KW-0472">Membrane</keyword>
<accession>A0A9P6C6F9</accession>
<feature type="transmembrane region" description="Helical" evidence="2">
    <location>
        <begin position="72"/>
        <end position="91"/>
    </location>
</feature>
<comment type="caution">
    <text evidence="3">The sequence shown here is derived from an EMBL/GenBank/DDBJ whole genome shotgun (WGS) entry which is preliminary data.</text>
</comment>
<sequence length="596" mass="66184">MATSAILAPVLNTIEVGFTALVPVSLILFTHQRALNPLYGSYPTSYSLDTVVSVAIFASVVKPFRIEKSWNWLAAALVLSIAPNASHWIAVWTARAKWVVLGPALAHAAVVAPLVFLFTNFVSQSGAPASQHRLLRAAATYFITKSLTQKVLPKVSYLNQVSESQIFLALAGAAFSAFILCLDFHTRPAKTKKKVKEPTPKTSFSPVQIKGAVFIAFTAFWYIVSPQLANPVLPHPLKETFTHPTGRLQIHSSVQSVTGLIVVGETLPPLHGEEDPMHSARYLRADHSLLGGTWMRDRAVALDDEPFVVDAFGTKLGDTVYSTFVLQEAARLVNSTEAGKTGKWNNALAIGLGTGLSATAFIRHGLNTTIVEIDPAVYDAARTWFGLPDPGPGNVFLEDARGWVERRSQKVQAGVEKNLYDIVVHDCFSGGGVPEHIFTTEFWDSLEKTMEKEGVLVVNFAGIINSESSRMVLNTLEQSFKQCRAFHDWMQPLEDDQYNTEFINMVLFCTNSKAPLTFRKPKRSDYLGSHLRKHMFQGLAMREVNLDAVRVQDPEEVKRYILTDDVNPLGKLQKSQGLHHWAVMREVLRDEHWETY</sequence>
<dbReference type="PANTHER" id="PTHR43317">
    <property type="entry name" value="THERMOSPERMINE SYNTHASE ACAULIS5"/>
    <property type="match status" value="1"/>
</dbReference>
<feature type="transmembrane region" description="Helical" evidence="2">
    <location>
        <begin position="6"/>
        <end position="29"/>
    </location>
</feature>
<evidence type="ECO:0000256" key="1">
    <source>
        <dbReference type="ARBA" id="ARBA00023115"/>
    </source>
</evidence>
<name>A0A9P6C6F9_9AGAR</name>
<evidence type="ECO:0000313" key="3">
    <source>
        <dbReference type="EMBL" id="KAF9450143.1"/>
    </source>
</evidence>
<feature type="transmembrane region" description="Helical" evidence="2">
    <location>
        <begin position="207"/>
        <end position="224"/>
    </location>
</feature>
<dbReference type="OrthoDB" id="2016285at2759"/>
<keyword evidence="2" id="KW-1133">Transmembrane helix</keyword>
<dbReference type="InterPro" id="IPR029063">
    <property type="entry name" value="SAM-dependent_MTases_sf"/>
</dbReference>
<evidence type="ECO:0000313" key="4">
    <source>
        <dbReference type="Proteomes" id="UP000807342"/>
    </source>
</evidence>
<proteinExistence type="predicted"/>
<feature type="transmembrane region" description="Helical" evidence="2">
    <location>
        <begin position="166"/>
        <end position="186"/>
    </location>
</feature>
<keyword evidence="1" id="KW-0620">Polyamine biosynthesis</keyword>
<protein>
    <submittedName>
        <fullName evidence="3">Spermidine synthase</fullName>
    </submittedName>
</protein>
<dbReference type="AlphaFoldDB" id="A0A9P6C6F9"/>
<feature type="transmembrane region" description="Helical" evidence="2">
    <location>
        <begin position="98"/>
        <end position="118"/>
    </location>
</feature>
<dbReference type="SUPFAM" id="SSF53335">
    <property type="entry name" value="S-adenosyl-L-methionine-dependent methyltransferases"/>
    <property type="match status" value="1"/>
</dbReference>
<gene>
    <name evidence="3" type="ORF">P691DRAFT_811059</name>
</gene>
<reference evidence="3" key="1">
    <citation type="submission" date="2020-11" db="EMBL/GenBank/DDBJ databases">
        <authorList>
            <consortium name="DOE Joint Genome Institute"/>
            <person name="Ahrendt S."/>
            <person name="Riley R."/>
            <person name="Andreopoulos W."/>
            <person name="Labutti K."/>
            <person name="Pangilinan J."/>
            <person name="Ruiz-Duenas F.J."/>
            <person name="Barrasa J.M."/>
            <person name="Sanchez-Garcia M."/>
            <person name="Camarero S."/>
            <person name="Miyauchi S."/>
            <person name="Serrano A."/>
            <person name="Linde D."/>
            <person name="Babiker R."/>
            <person name="Drula E."/>
            <person name="Ayuso-Fernandez I."/>
            <person name="Pacheco R."/>
            <person name="Padilla G."/>
            <person name="Ferreira P."/>
            <person name="Barriuso J."/>
            <person name="Kellner H."/>
            <person name="Castanera R."/>
            <person name="Alfaro M."/>
            <person name="Ramirez L."/>
            <person name="Pisabarro A.G."/>
            <person name="Kuo A."/>
            <person name="Tritt A."/>
            <person name="Lipzen A."/>
            <person name="He G."/>
            <person name="Yan M."/>
            <person name="Ng V."/>
            <person name="Cullen D."/>
            <person name="Martin F."/>
            <person name="Rosso M.-N."/>
            <person name="Henrissat B."/>
            <person name="Hibbett D."/>
            <person name="Martinez A.T."/>
            <person name="Grigoriev I.V."/>
        </authorList>
    </citation>
    <scope>NUCLEOTIDE SEQUENCE</scope>
    <source>
        <strain evidence="3">MF-IS2</strain>
    </source>
</reference>
<dbReference type="PANTHER" id="PTHR43317:SF1">
    <property type="entry name" value="THERMOSPERMINE SYNTHASE ACAULIS5"/>
    <property type="match status" value="1"/>
</dbReference>
<dbReference type="GO" id="GO:0006596">
    <property type="term" value="P:polyamine biosynthetic process"/>
    <property type="evidence" value="ECO:0007669"/>
    <property type="project" value="UniProtKB-KW"/>
</dbReference>
<keyword evidence="4" id="KW-1185">Reference proteome</keyword>
<dbReference type="Pfam" id="PF01564">
    <property type="entry name" value="Spermine_synth"/>
    <property type="match status" value="1"/>
</dbReference>
<organism evidence="3 4">
    <name type="scientific">Macrolepiota fuliginosa MF-IS2</name>
    <dbReference type="NCBI Taxonomy" id="1400762"/>
    <lineage>
        <taxon>Eukaryota</taxon>
        <taxon>Fungi</taxon>
        <taxon>Dikarya</taxon>
        <taxon>Basidiomycota</taxon>
        <taxon>Agaricomycotina</taxon>
        <taxon>Agaricomycetes</taxon>
        <taxon>Agaricomycetidae</taxon>
        <taxon>Agaricales</taxon>
        <taxon>Agaricineae</taxon>
        <taxon>Agaricaceae</taxon>
        <taxon>Macrolepiota</taxon>
    </lineage>
</organism>
<dbReference type="EMBL" id="MU151111">
    <property type="protein sequence ID" value="KAF9450143.1"/>
    <property type="molecule type" value="Genomic_DNA"/>
</dbReference>
<dbReference type="NCBIfam" id="NF037959">
    <property type="entry name" value="MFS_SpdSyn"/>
    <property type="match status" value="1"/>
</dbReference>
<dbReference type="Proteomes" id="UP000807342">
    <property type="component" value="Unassembled WGS sequence"/>
</dbReference>
<dbReference type="Gene3D" id="3.40.50.150">
    <property type="entry name" value="Vaccinia Virus protein VP39"/>
    <property type="match status" value="1"/>
</dbReference>